<keyword evidence="2" id="KW-1185">Reference proteome</keyword>
<dbReference type="EMBL" id="REGN01000674">
    <property type="protein sequence ID" value="RNA40119.1"/>
    <property type="molecule type" value="Genomic_DNA"/>
</dbReference>
<dbReference type="OrthoDB" id="6086417at2759"/>
<comment type="caution">
    <text evidence="1">The sequence shown here is derived from an EMBL/GenBank/DDBJ whole genome shotgun (WGS) entry which is preliminary data.</text>
</comment>
<accession>A0A3M7SWR1</accession>
<gene>
    <name evidence="1" type="ORF">BpHYR1_052502</name>
</gene>
<name>A0A3M7SWR1_BRAPC</name>
<protein>
    <submittedName>
        <fullName evidence="1">Uncharacterized protein</fullName>
    </submittedName>
</protein>
<organism evidence="1 2">
    <name type="scientific">Brachionus plicatilis</name>
    <name type="common">Marine rotifer</name>
    <name type="synonym">Brachionus muelleri</name>
    <dbReference type="NCBI Taxonomy" id="10195"/>
    <lineage>
        <taxon>Eukaryota</taxon>
        <taxon>Metazoa</taxon>
        <taxon>Spiralia</taxon>
        <taxon>Gnathifera</taxon>
        <taxon>Rotifera</taxon>
        <taxon>Eurotatoria</taxon>
        <taxon>Monogononta</taxon>
        <taxon>Pseudotrocha</taxon>
        <taxon>Ploima</taxon>
        <taxon>Brachionidae</taxon>
        <taxon>Brachionus</taxon>
    </lineage>
</organism>
<sequence length="85" mass="10485">MQQDFSIENYIFHFFNHGSNYLSSVEPLTGNEDDVEEWFNQYDRIAYANEWSREEKGRKLPVWLKEKALNIWYDLEQIYKHNYEI</sequence>
<proteinExistence type="predicted"/>
<reference evidence="1 2" key="1">
    <citation type="journal article" date="2018" name="Sci. Rep.">
        <title>Genomic signatures of local adaptation to the degree of environmental predictability in rotifers.</title>
        <authorList>
            <person name="Franch-Gras L."/>
            <person name="Hahn C."/>
            <person name="Garcia-Roger E.M."/>
            <person name="Carmona M.J."/>
            <person name="Serra M."/>
            <person name="Gomez A."/>
        </authorList>
    </citation>
    <scope>NUCLEOTIDE SEQUENCE [LARGE SCALE GENOMIC DNA]</scope>
    <source>
        <strain evidence="1">HYR1</strain>
    </source>
</reference>
<evidence type="ECO:0000313" key="1">
    <source>
        <dbReference type="EMBL" id="RNA40119.1"/>
    </source>
</evidence>
<dbReference type="Proteomes" id="UP000276133">
    <property type="component" value="Unassembled WGS sequence"/>
</dbReference>
<evidence type="ECO:0000313" key="2">
    <source>
        <dbReference type="Proteomes" id="UP000276133"/>
    </source>
</evidence>
<dbReference type="AlphaFoldDB" id="A0A3M7SWR1"/>
<feature type="non-terminal residue" evidence="1">
    <location>
        <position position="85"/>
    </location>
</feature>